<dbReference type="Proteomes" id="UP001162905">
    <property type="component" value="Unassembled WGS sequence"/>
</dbReference>
<proteinExistence type="inferred from homology"/>
<dbReference type="RefSeq" id="WP_237254568.1">
    <property type="nucleotide sequence ID" value="NZ_JAKJXH010000035.1"/>
</dbReference>
<dbReference type="InterPro" id="IPR001173">
    <property type="entry name" value="Glyco_trans_2-like"/>
</dbReference>
<evidence type="ECO:0000256" key="2">
    <source>
        <dbReference type="ARBA" id="ARBA00022519"/>
    </source>
</evidence>
<dbReference type="EMBL" id="JAKJXH010000035">
    <property type="protein sequence ID" value="MCF7545258.1"/>
    <property type="molecule type" value="Genomic_DNA"/>
</dbReference>
<protein>
    <submittedName>
        <fullName evidence="6">Glycosyltransferase</fullName>
        <ecNumber evidence="6">2.4.-.-</ecNumber>
    </submittedName>
</protein>
<evidence type="ECO:0000313" key="7">
    <source>
        <dbReference type="Proteomes" id="UP001162905"/>
    </source>
</evidence>
<dbReference type="InterPro" id="IPR029044">
    <property type="entry name" value="Nucleotide-diphossugar_trans"/>
</dbReference>
<keyword evidence="2" id="KW-0997">Cell inner membrane</keyword>
<dbReference type="SUPFAM" id="SSF53448">
    <property type="entry name" value="Nucleotide-diphospho-sugar transferases"/>
    <property type="match status" value="1"/>
</dbReference>
<comment type="caution">
    <text evidence="6">The sequence shown here is derived from an EMBL/GenBank/DDBJ whole genome shotgun (WGS) entry which is preliminary data.</text>
</comment>
<evidence type="ECO:0000313" key="6">
    <source>
        <dbReference type="EMBL" id="MCF7545258.1"/>
    </source>
</evidence>
<gene>
    <name evidence="6" type="ORF">L4G47_23975</name>
</gene>
<dbReference type="GO" id="GO:0016757">
    <property type="term" value="F:glycosyltransferase activity"/>
    <property type="evidence" value="ECO:0007669"/>
    <property type="project" value="UniProtKB-KW"/>
</dbReference>
<feature type="domain" description="Glycosyltransferase 2-like" evidence="5">
    <location>
        <begin position="260"/>
        <end position="434"/>
    </location>
</feature>
<dbReference type="Gene3D" id="3.90.550.10">
    <property type="entry name" value="Spore Coat Polysaccharide Biosynthesis Protein SpsA, Chain A"/>
    <property type="match status" value="1"/>
</dbReference>
<sequence length="826" mass="90164">MDIFHRHRQTDEGGLAAAALERALQTPEYYPEACIWKGIDALTLDPTLAFVFLNNAAHAFPLRADVQALVGRSILGQGQPALASRFLSGAWQKLPDESALRMMLWQSRSQSELPEKLRRLILAQLPDITAPAELSFVLKLLAAQKELPGYVGVVSYLADQQEIQGWAVNLHDLKTPARLLLEANGHQIEMVASSPSNLLAASGLPIAHGGVRIKVPNATPAVHVRFEQGSALQGSPVYGMPVFSPPLASATVGEKQPVDVLIPVFDGLEETLACIQSAIDARKSNRTPHRLVVIEDMTPVAALRKALKVLAGKGKITLVQNPVNLGFIRSMNRAMAISPKQDVVWLNADTRVHGNWLDRLRDVAYSDTSIASVTPLTNNGELMSFPESRFSHPMPSALEQGRLDDLARLANSPAMEIETGCGFCLYIKRAAIDEVGYLDEVGLSRGYGEETDWCMRARALGWRHMGAPAVFVAHQGGISFGEEKTLRVTQNNAILRRRYPDASARFDDFCLRDPIKPARQALQRARLDDVAAQIAQSPLRAWPESGLKQLHIGKAGAIDAPLSMTWRYQNSHTLVTLQAQVKPLSFSLDYELPAQIDQLLSDLSTLAVDELIYQNLAGAPDWLCTLPTRLDKPYRIVCRDDTLLRQASVDSWATFAVQANSIHLPWQALLPHYASAFPGARLTVESKQHIQRVHASSPSCLLIGDALHDPDVANKWLALAKRIRRDQLPIKLLIHVDSPWRKALLTSGVVHALPLLFGLTLEDCAQLAGCEGVLSLDANPGADWTAPDLADSLGIGLYAVPSALAVDAGALPVNHLPLSRAESDVT</sequence>
<keyword evidence="2" id="KW-1003">Cell membrane</keyword>
<keyword evidence="3 6" id="KW-0328">Glycosyltransferase</keyword>
<keyword evidence="4 6" id="KW-0808">Transferase</keyword>
<reference evidence="6" key="1">
    <citation type="submission" date="2022-01" db="EMBL/GenBank/DDBJ databases">
        <title>Pseudomonas sp. nov. isolated from Antarctic regolith.</title>
        <authorList>
            <person name="Novakova D."/>
            <person name="Sedlar K."/>
        </authorList>
    </citation>
    <scope>NUCLEOTIDE SEQUENCE</scope>
    <source>
        <strain evidence="6">P2647</strain>
    </source>
</reference>
<evidence type="ECO:0000256" key="4">
    <source>
        <dbReference type="ARBA" id="ARBA00022679"/>
    </source>
</evidence>
<keyword evidence="2" id="KW-0472">Membrane</keyword>
<name>A0ABS9IC12_9PSED</name>
<accession>A0ABS9IC12</accession>
<organism evidence="6 7">
    <name type="scientific">Pseudomonas petrae</name>
    <dbReference type="NCBI Taxonomy" id="2912190"/>
    <lineage>
        <taxon>Bacteria</taxon>
        <taxon>Pseudomonadati</taxon>
        <taxon>Pseudomonadota</taxon>
        <taxon>Gammaproteobacteria</taxon>
        <taxon>Pseudomonadales</taxon>
        <taxon>Pseudomonadaceae</taxon>
        <taxon>Pseudomonas</taxon>
    </lineage>
</organism>
<comment type="similarity">
    <text evidence="1">Belongs to the glycosyltransferase 2 family.</text>
</comment>
<evidence type="ECO:0000256" key="1">
    <source>
        <dbReference type="ARBA" id="ARBA00006739"/>
    </source>
</evidence>
<dbReference type="PANTHER" id="PTHR43179:SF12">
    <property type="entry name" value="GALACTOFURANOSYLTRANSFERASE GLFT2"/>
    <property type="match status" value="1"/>
</dbReference>
<dbReference type="Pfam" id="PF00535">
    <property type="entry name" value="Glycos_transf_2"/>
    <property type="match status" value="1"/>
</dbReference>
<dbReference type="PANTHER" id="PTHR43179">
    <property type="entry name" value="RHAMNOSYLTRANSFERASE WBBL"/>
    <property type="match status" value="1"/>
</dbReference>
<keyword evidence="7" id="KW-1185">Reference proteome</keyword>
<dbReference type="EC" id="2.4.-.-" evidence="6"/>
<evidence type="ECO:0000256" key="3">
    <source>
        <dbReference type="ARBA" id="ARBA00022676"/>
    </source>
</evidence>
<evidence type="ECO:0000259" key="5">
    <source>
        <dbReference type="Pfam" id="PF00535"/>
    </source>
</evidence>